<name>A0A5P1EME9_ASPOF</name>
<organism evidence="2 3">
    <name type="scientific">Asparagus officinalis</name>
    <name type="common">Garden asparagus</name>
    <dbReference type="NCBI Taxonomy" id="4686"/>
    <lineage>
        <taxon>Eukaryota</taxon>
        <taxon>Viridiplantae</taxon>
        <taxon>Streptophyta</taxon>
        <taxon>Embryophyta</taxon>
        <taxon>Tracheophyta</taxon>
        <taxon>Spermatophyta</taxon>
        <taxon>Magnoliopsida</taxon>
        <taxon>Liliopsida</taxon>
        <taxon>Asparagales</taxon>
        <taxon>Asparagaceae</taxon>
        <taxon>Asparagoideae</taxon>
        <taxon>Asparagus</taxon>
    </lineage>
</organism>
<proteinExistence type="predicted"/>
<sequence>MVAMPQWTDQPTNAKYVEDFWRVGVRARAREGFIDDFEIERCVQEVMEGERSGEMRENARGWKAAVEAAVREGGSSDQGLEEFAEGGGRGCGERGREFGSGVGGVCRVFEWGMCGGSDNLAN</sequence>
<keyword evidence="3" id="KW-1185">Reference proteome</keyword>
<protein>
    <submittedName>
        <fullName evidence="2">Uncharacterized protein</fullName>
    </submittedName>
</protein>
<dbReference type="Gene3D" id="3.40.50.2000">
    <property type="entry name" value="Glycogen Phosphorylase B"/>
    <property type="match status" value="2"/>
</dbReference>
<evidence type="ECO:0000313" key="2">
    <source>
        <dbReference type="EMBL" id="ONK65220.1"/>
    </source>
</evidence>
<dbReference type="PANTHER" id="PTHR48045:SF26">
    <property type="entry name" value="UDP-GLYCOSYLTRANSFERASE 74E2-LIKE"/>
    <property type="match status" value="1"/>
</dbReference>
<dbReference type="AlphaFoldDB" id="A0A5P1EME9"/>
<feature type="region of interest" description="Disordered" evidence="1">
    <location>
        <begin position="74"/>
        <end position="94"/>
    </location>
</feature>
<accession>A0A5P1EME9</accession>
<dbReference type="Proteomes" id="UP000243459">
    <property type="component" value="Chromosome 7"/>
</dbReference>
<evidence type="ECO:0000256" key="1">
    <source>
        <dbReference type="SAM" id="MobiDB-lite"/>
    </source>
</evidence>
<reference evidence="3" key="1">
    <citation type="journal article" date="2017" name="Nat. Commun.">
        <title>The asparagus genome sheds light on the origin and evolution of a young Y chromosome.</title>
        <authorList>
            <person name="Harkess A."/>
            <person name="Zhou J."/>
            <person name="Xu C."/>
            <person name="Bowers J.E."/>
            <person name="Van der Hulst R."/>
            <person name="Ayyampalayam S."/>
            <person name="Mercati F."/>
            <person name="Riccardi P."/>
            <person name="McKain M.R."/>
            <person name="Kakrana A."/>
            <person name="Tang H."/>
            <person name="Ray J."/>
            <person name="Groenendijk J."/>
            <person name="Arikit S."/>
            <person name="Mathioni S.M."/>
            <person name="Nakano M."/>
            <person name="Shan H."/>
            <person name="Telgmann-Rauber A."/>
            <person name="Kanno A."/>
            <person name="Yue Z."/>
            <person name="Chen H."/>
            <person name="Li W."/>
            <person name="Chen Y."/>
            <person name="Xu X."/>
            <person name="Zhang Y."/>
            <person name="Luo S."/>
            <person name="Chen H."/>
            <person name="Gao J."/>
            <person name="Mao Z."/>
            <person name="Pires J.C."/>
            <person name="Luo M."/>
            <person name="Kudrna D."/>
            <person name="Wing R.A."/>
            <person name="Meyers B.C."/>
            <person name="Yi K."/>
            <person name="Kong H."/>
            <person name="Lavrijsen P."/>
            <person name="Sunseri F."/>
            <person name="Falavigna A."/>
            <person name="Ye Y."/>
            <person name="Leebens-Mack J.H."/>
            <person name="Chen G."/>
        </authorList>
    </citation>
    <scope>NUCLEOTIDE SEQUENCE [LARGE SCALE GENOMIC DNA]</scope>
    <source>
        <strain evidence="3">cv. DH0086</strain>
    </source>
</reference>
<dbReference type="SUPFAM" id="SSF53756">
    <property type="entry name" value="UDP-Glycosyltransferase/glycogen phosphorylase"/>
    <property type="match status" value="1"/>
</dbReference>
<dbReference type="EMBL" id="CM007387">
    <property type="protein sequence ID" value="ONK65220.1"/>
    <property type="molecule type" value="Genomic_DNA"/>
</dbReference>
<dbReference type="PANTHER" id="PTHR48045">
    <property type="entry name" value="UDP-GLYCOSYLTRANSFERASE 72B1"/>
    <property type="match status" value="1"/>
</dbReference>
<gene>
    <name evidence="2" type="ORF">A4U43_C07F34910</name>
</gene>
<dbReference type="OMA" id="MINGASR"/>
<evidence type="ECO:0000313" key="3">
    <source>
        <dbReference type="Proteomes" id="UP000243459"/>
    </source>
</evidence>
<dbReference type="Gramene" id="ONK65220">
    <property type="protein sequence ID" value="ONK65220"/>
    <property type="gene ID" value="A4U43_C07F34910"/>
</dbReference>